<dbReference type="EMBL" id="LFJN01000008">
    <property type="protein sequence ID" value="KPI42038.1"/>
    <property type="molecule type" value="Genomic_DNA"/>
</dbReference>
<evidence type="ECO:0000256" key="1">
    <source>
        <dbReference type="SAM" id="MobiDB-lite"/>
    </source>
</evidence>
<dbReference type="GeneID" id="28737779"/>
<name>A0A0N0NNW9_9EURO</name>
<sequence length="137" mass="15105">MVVAIVVVGGLAIAHKVQQKRTAKKEARKAAIEQQGHAMAAELPTSMSQVDLSTPRRPSIERTNATRGLPAYETLYAGTKPVMVDFRIRRFGSMFRGSCRSTLLQGVLWVEELSISVVGSDKLDWATVPARWPIRIS</sequence>
<protein>
    <submittedName>
        <fullName evidence="2">Uncharacterized protein</fullName>
    </submittedName>
</protein>
<gene>
    <name evidence="2" type="ORF">AB675_5668</name>
</gene>
<feature type="region of interest" description="Disordered" evidence="1">
    <location>
        <begin position="39"/>
        <end position="64"/>
    </location>
</feature>
<reference evidence="2 3" key="1">
    <citation type="submission" date="2015-06" db="EMBL/GenBank/DDBJ databases">
        <title>Draft genome of the ant-associated black yeast Phialophora attae CBS 131958.</title>
        <authorList>
            <person name="Moreno L.F."/>
            <person name="Stielow B.J."/>
            <person name="de Hoog S."/>
            <person name="Vicente V.A."/>
            <person name="Weiss V.A."/>
            <person name="de Vries M."/>
            <person name="Cruz L.M."/>
            <person name="Souza E.M."/>
        </authorList>
    </citation>
    <scope>NUCLEOTIDE SEQUENCE [LARGE SCALE GENOMIC DNA]</scope>
    <source>
        <strain evidence="2 3">CBS 131958</strain>
    </source>
</reference>
<comment type="caution">
    <text evidence="2">The sequence shown here is derived from an EMBL/GenBank/DDBJ whole genome shotgun (WGS) entry which is preliminary data.</text>
</comment>
<evidence type="ECO:0000313" key="3">
    <source>
        <dbReference type="Proteomes" id="UP000038010"/>
    </source>
</evidence>
<accession>A0A0N0NNW9</accession>
<proteinExistence type="predicted"/>
<evidence type="ECO:0000313" key="2">
    <source>
        <dbReference type="EMBL" id="KPI42038.1"/>
    </source>
</evidence>
<organism evidence="2 3">
    <name type="scientific">Cyphellophora attinorum</name>
    <dbReference type="NCBI Taxonomy" id="1664694"/>
    <lineage>
        <taxon>Eukaryota</taxon>
        <taxon>Fungi</taxon>
        <taxon>Dikarya</taxon>
        <taxon>Ascomycota</taxon>
        <taxon>Pezizomycotina</taxon>
        <taxon>Eurotiomycetes</taxon>
        <taxon>Chaetothyriomycetidae</taxon>
        <taxon>Chaetothyriales</taxon>
        <taxon>Cyphellophoraceae</taxon>
        <taxon>Cyphellophora</taxon>
    </lineage>
</organism>
<dbReference type="RefSeq" id="XP_018002001.1">
    <property type="nucleotide sequence ID" value="XM_018145899.1"/>
</dbReference>
<dbReference type="Proteomes" id="UP000038010">
    <property type="component" value="Unassembled WGS sequence"/>
</dbReference>
<keyword evidence="3" id="KW-1185">Reference proteome</keyword>
<dbReference type="AlphaFoldDB" id="A0A0N0NNW9"/>
<dbReference type="VEuPathDB" id="FungiDB:AB675_5668"/>